<gene>
    <name evidence="5" type="ORF">HKD39_13680</name>
</gene>
<dbReference type="Pfam" id="PF00326">
    <property type="entry name" value="Peptidase_S9"/>
    <property type="match status" value="1"/>
</dbReference>
<dbReference type="GO" id="GO:0006508">
    <property type="term" value="P:proteolysis"/>
    <property type="evidence" value="ECO:0007669"/>
    <property type="project" value="InterPro"/>
</dbReference>
<reference evidence="5 6" key="1">
    <citation type="submission" date="2020-05" db="EMBL/GenBank/DDBJ databases">
        <title>Nakamurella sp. DB0629 isolated from air conditioner.</title>
        <authorList>
            <person name="Kim D.H."/>
            <person name="Kim D.-U."/>
        </authorList>
    </citation>
    <scope>NUCLEOTIDE SEQUENCE [LARGE SCALE GENOMIC DNA]</scope>
    <source>
        <strain evidence="5 6">DB0629</strain>
    </source>
</reference>
<dbReference type="InterPro" id="IPR011042">
    <property type="entry name" value="6-blade_b-propeller_TolB-like"/>
</dbReference>
<name>A0A849AIW4_9ACTN</name>
<evidence type="ECO:0000313" key="5">
    <source>
        <dbReference type="EMBL" id="NNG36742.1"/>
    </source>
</evidence>
<protein>
    <submittedName>
        <fullName evidence="5">S9 family peptidase</fullName>
    </submittedName>
</protein>
<feature type="region of interest" description="Disordered" evidence="3">
    <location>
        <begin position="212"/>
        <end position="242"/>
    </location>
</feature>
<evidence type="ECO:0000256" key="2">
    <source>
        <dbReference type="ARBA" id="ARBA00022801"/>
    </source>
</evidence>
<feature type="compositionally biased region" description="Low complexity" evidence="3">
    <location>
        <begin position="430"/>
        <end position="442"/>
    </location>
</feature>
<evidence type="ECO:0000313" key="6">
    <source>
        <dbReference type="Proteomes" id="UP000562984"/>
    </source>
</evidence>
<dbReference type="EMBL" id="JABEND010000008">
    <property type="protein sequence ID" value="NNG36742.1"/>
    <property type="molecule type" value="Genomic_DNA"/>
</dbReference>
<keyword evidence="1" id="KW-0732">Signal</keyword>
<dbReference type="Gene3D" id="3.40.50.1820">
    <property type="entry name" value="alpha/beta hydrolase"/>
    <property type="match status" value="1"/>
</dbReference>
<evidence type="ECO:0000256" key="3">
    <source>
        <dbReference type="SAM" id="MobiDB-lite"/>
    </source>
</evidence>
<dbReference type="Gene3D" id="2.120.10.30">
    <property type="entry name" value="TolB, C-terminal domain"/>
    <property type="match status" value="2"/>
</dbReference>
<proteinExistence type="predicted"/>
<feature type="domain" description="Peptidase S9 prolyl oligopeptidase catalytic" evidence="4">
    <location>
        <begin position="556"/>
        <end position="765"/>
    </location>
</feature>
<dbReference type="InterPro" id="IPR029058">
    <property type="entry name" value="AB_hydrolase_fold"/>
</dbReference>
<dbReference type="GO" id="GO:0004252">
    <property type="term" value="F:serine-type endopeptidase activity"/>
    <property type="evidence" value="ECO:0007669"/>
    <property type="project" value="TreeGrafter"/>
</dbReference>
<dbReference type="PANTHER" id="PTHR42776:SF13">
    <property type="entry name" value="DIPEPTIDYL-PEPTIDASE 5"/>
    <property type="match status" value="1"/>
</dbReference>
<dbReference type="PANTHER" id="PTHR42776">
    <property type="entry name" value="SERINE PEPTIDASE S9 FAMILY MEMBER"/>
    <property type="match status" value="1"/>
</dbReference>
<dbReference type="SUPFAM" id="SSF82171">
    <property type="entry name" value="DPP6 N-terminal domain-like"/>
    <property type="match status" value="1"/>
</dbReference>
<dbReference type="AlphaFoldDB" id="A0A849AIW4"/>
<dbReference type="InterPro" id="IPR001375">
    <property type="entry name" value="Peptidase_S9_cat"/>
</dbReference>
<organism evidence="5 6">
    <name type="scientific">Nakamurella aerolata</name>
    <dbReference type="NCBI Taxonomy" id="1656892"/>
    <lineage>
        <taxon>Bacteria</taxon>
        <taxon>Bacillati</taxon>
        <taxon>Actinomycetota</taxon>
        <taxon>Actinomycetes</taxon>
        <taxon>Nakamurellales</taxon>
        <taxon>Nakamurellaceae</taxon>
        <taxon>Nakamurella</taxon>
    </lineage>
</organism>
<evidence type="ECO:0000259" key="4">
    <source>
        <dbReference type="Pfam" id="PF00326"/>
    </source>
</evidence>
<evidence type="ECO:0000256" key="1">
    <source>
        <dbReference type="ARBA" id="ARBA00022729"/>
    </source>
</evidence>
<sequence>MSADGRRLVTTVQTLDGKRTGYRSAIWEIDPTGAQPARRITRSAKGEAGASFTANGDLYFTSARPDPDADSPAEEPKAAVWLIPAAGGEGRLVGNRAGGVGGLIAVRTSDVVLVDAPILPGSVVGTDTTEPAANAAAGTDAKHGDPDGDPIHSVRGTAAPADDPDAVLRKLRKDSKVAAILHTGYPVRFWDHDLGPDVPHLFRLTAANPSAANPGAANPGADNPANGMADGSAGNATAAAGSGESDSAVTVAEAVSLSPTVDARPAVRFVDLTPDAGPALRNTTQVLAPDGSFLLSGWARPLTAGLTGDLVRIDTATGSRQVLLSGDEHTEYGPGPISPDGRRAVIVVERRGIPERAYQPSLAVLDLADNSVTPLAAQWDRWGRPVEWFPDGGSVLVIADDTGRAPLFRIDVASGEVTQLTNTDRPDAAGPDGTDPSGTDSSGTDESDTASFTDYAANHSAAVISPDGSTIYAVRSSYEYPAEVVRIDVATGETTRLPNPAERPLLPGWMEEITTTAADGTPLRGWLCLPESATETPAPLAVFIHGGPVSSWNSWTWRWTPWTMVAQGYAVLLPDPALSTGYGQEFVQRGWGRWGAEPFTDLLAVADAAEARADIDADKTVAMGGSFGGYMSNWVAGHTGDRFRCIITHASLWALDQFGPTTDASYFWEQEITPERAEEFSPHRFVDQITAPMLVIHGDKDYRVPIGEGLRLWYELLTKSCRPAAADGSTDHRFLYFPDENHWVLSPQHAKVWYQVVLGFMNQHVHGIPAELPPTLGLTPPSLASGS</sequence>
<feature type="region of interest" description="Disordered" evidence="3">
    <location>
        <begin position="418"/>
        <end position="450"/>
    </location>
</feature>
<feature type="compositionally biased region" description="Basic and acidic residues" evidence="3">
    <location>
        <begin position="140"/>
        <end position="152"/>
    </location>
</feature>
<keyword evidence="2" id="KW-0378">Hydrolase</keyword>
<dbReference type="SUPFAM" id="SSF53474">
    <property type="entry name" value="alpha/beta-Hydrolases"/>
    <property type="match status" value="1"/>
</dbReference>
<keyword evidence="6" id="KW-1185">Reference proteome</keyword>
<comment type="caution">
    <text evidence="5">The sequence shown here is derived from an EMBL/GenBank/DDBJ whole genome shotgun (WGS) entry which is preliminary data.</text>
</comment>
<accession>A0A849AIW4</accession>
<dbReference type="Proteomes" id="UP000562984">
    <property type="component" value="Unassembled WGS sequence"/>
</dbReference>
<feature type="region of interest" description="Disordered" evidence="3">
    <location>
        <begin position="134"/>
        <end position="162"/>
    </location>
</feature>